<reference evidence="2" key="1">
    <citation type="submission" date="2020-05" db="EMBL/GenBank/DDBJ databases">
        <title>WGS assembly of Panicum virgatum.</title>
        <authorList>
            <person name="Lovell J.T."/>
            <person name="Jenkins J."/>
            <person name="Shu S."/>
            <person name="Juenger T.E."/>
            <person name="Schmutz J."/>
        </authorList>
    </citation>
    <scope>NUCLEOTIDE SEQUENCE</scope>
    <source>
        <strain evidence="2">AP13</strain>
    </source>
</reference>
<gene>
    <name evidence="2" type="ORF">PVAP13_7NG018589</name>
</gene>
<keyword evidence="1" id="KW-0472">Membrane</keyword>
<sequence>MPLHPRANPLPPLLRVGCGEREEKVCLIEKGTATAQVDPGSELRLRVGRGRRQPRHAVRAQAALGDGRAPLTGSWKCSLTMLFWRIIQALIMLGSFARACKLLYEYMTMCVGLGTGVPFRLNALGMMRKAEKTCRHQMMWKLWVIDLPYAFIHSSAHHLCLLLIFHEF</sequence>
<keyword evidence="1" id="KW-0812">Transmembrane</keyword>
<feature type="transmembrane region" description="Helical" evidence="1">
    <location>
        <begin position="103"/>
        <end position="121"/>
    </location>
</feature>
<feature type="transmembrane region" description="Helical" evidence="1">
    <location>
        <begin position="142"/>
        <end position="165"/>
    </location>
</feature>
<evidence type="ECO:0000313" key="3">
    <source>
        <dbReference type="Proteomes" id="UP000823388"/>
    </source>
</evidence>
<name>A0A8T0Q3Z4_PANVG</name>
<protein>
    <submittedName>
        <fullName evidence="2">Uncharacterized protein</fullName>
    </submittedName>
</protein>
<dbReference type="EMBL" id="CM029050">
    <property type="protein sequence ID" value="KAG2565024.1"/>
    <property type="molecule type" value="Genomic_DNA"/>
</dbReference>
<comment type="caution">
    <text evidence="2">The sequence shown here is derived from an EMBL/GenBank/DDBJ whole genome shotgun (WGS) entry which is preliminary data.</text>
</comment>
<accession>A0A8T0Q3Z4</accession>
<proteinExistence type="predicted"/>
<evidence type="ECO:0000256" key="1">
    <source>
        <dbReference type="SAM" id="Phobius"/>
    </source>
</evidence>
<dbReference type="AlphaFoldDB" id="A0A8T0Q3Z4"/>
<keyword evidence="3" id="KW-1185">Reference proteome</keyword>
<dbReference type="Proteomes" id="UP000823388">
    <property type="component" value="Chromosome 7N"/>
</dbReference>
<organism evidence="2 3">
    <name type="scientific">Panicum virgatum</name>
    <name type="common">Blackwell switchgrass</name>
    <dbReference type="NCBI Taxonomy" id="38727"/>
    <lineage>
        <taxon>Eukaryota</taxon>
        <taxon>Viridiplantae</taxon>
        <taxon>Streptophyta</taxon>
        <taxon>Embryophyta</taxon>
        <taxon>Tracheophyta</taxon>
        <taxon>Spermatophyta</taxon>
        <taxon>Magnoliopsida</taxon>
        <taxon>Liliopsida</taxon>
        <taxon>Poales</taxon>
        <taxon>Poaceae</taxon>
        <taxon>PACMAD clade</taxon>
        <taxon>Panicoideae</taxon>
        <taxon>Panicodae</taxon>
        <taxon>Paniceae</taxon>
        <taxon>Panicinae</taxon>
        <taxon>Panicum</taxon>
        <taxon>Panicum sect. Hiantes</taxon>
    </lineage>
</organism>
<evidence type="ECO:0000313" key="2">
    <source>
        <dbReference type="EMBL" id="KAG2565024.1"/>
    </source>
</evidence>
<keyword evidence="1" id="KW-1133">Transmembrane helix</keyword>